<dbReference type="InterPro" id="IPR002913">
    <property type="entry name" value="START_lipid-bd_dom"/>
</dbReference>
<dbReference type="GO" id="GO:0005783">
    <property type="term" value="C:endoplasmic reticulum"/>
    <property type="evidence" value="ECO:0007669"/>
    <property type="project" value="UniProtKB-SubCell"/>
</dbReference>
<organism evidence="6">
    <name type="scientific">Notodromas monacha</name>
    <dbReference type="NCBI Taxonomy" id="399045"/>
    <lineage>
        <taxon>Eukaryota</taxon>
        <taxon>Metazoa</taxon>
        <taxon>Ecdysozoa</taxon>
        <taxon>Arthropoda</taxon>
        <taxon>Crustacea</taxon>
        <taxon>Oligostraca</taxon>
        <taxon>Ostracoda</taxon>
        <taxon>Podocopa</taxon>
        <taxon>Podocopida</taxon>
        <taxon>Cypridocopina</taxon>
        <taxon>Cypridoidea</taxon>
        <taxon>Cyprididae</taxon>
        <taxon>Notodromas</taxon>
    </lineage>
</organism>
<feature type="domain" description="START" evidence="5">
    <location>
        <begin position="409"/>
        <end position="620"/>
    </location>
</feature>
<comment type="subcellular location">
    <subcellularLocation>
        <location evidence="1">Endoplasmic reticulum</location>
    </subcellularLocation>
</comment>
<dbReference type="PANTHER" id="PTHR19308">
    <property type="entry name" value="PHOSPHATIDYLCHOLINE TRANSFER PROTEIN"/>
    <property type="match status" value="1"/>
</dbReference>
<dbReference type="PROSITE" id="PS50003">
    <property type="entry name" value="PH_DOMAIN"/>
    <property type="match status" value="1"/>
</dbReference>
<evidence type="ECO:0000259" key="4">
    <source>
        <dbReference type="PROSITE" id="PS50003"/>
    </source>
</evidence>
<dbReference type="InterPro" id="IPR001849">
    <property type="entry name" value="PH_domain"/>
</dbReference>
<evidence type="ECO:0008006" key="8">
    <source>
        <dbReference type="Google" id="ProtNLM"/>
    </source>
</evidence>
<evidence type="ECO:0000259" key="5">
    <source>
        <dbReference type="PROSITE" id="PS50848"/>
    </source>
</evidence>
<feature type="region of interest" description="Disordered" evidence="3">
    <location>
        <begin position="367"/>
        <end position="387"/>
    </location>
</feature>
<keyword evidence="7" id="KW-1185">Reference proteome</keyword>
<protein>
    <recommendedName>
        <fullName evidence="8">Ceramide transfer protein</fullName>
    </recommendedName>
</protein>
<dbReference type="FunFam" id="2.30.29.30:FF:000104">
    <property type="entry name" value="collagen type IV alpha-3-binding protein-like isoform X2"/>
    <property type="match status" value="1"/>
</dbReference>
<dbReference type="OrthoDB" id="2344588at2759"/>
<dbReference type="GO" id="GO:0008289">
    <property type="term" value="F:lipid binding"/>
    <property type="evidence" value="ECO:0007669"/>
    <property type="project" value="InterPro"/>
</dbReference>
<dbReference type="EMBL" id="CAJPEX010000234">
    <property type="protein sequence ID" value="CAG0914476.1"/>
    <property type="molecule type" value="Genomic_DNA"/>
</dbReference>
<dbReference type="InterPro" id="IPR051213">
    <property type="entry name" value="START_lipid_transfer"/>
</dbReference>
<dbReference type="InterPro" id="IPR023393">
    <property type="entry name" value="START-like_dom_sf"/>
</dbReference>
<dbReference type="CDD" id="cd13283">
    <property type="entry name" value="PH_GPBP"/>
    <property type="match status" value="1"/>
</dbReference>
<dbReference type="Pfam" id="PF01852">
    <property type="entry name" value="START"/>
    <property type="match status" value="1"/>
</dbReference>
<dbReference type="AlphaFoldDB" id="A0A7R9BHD4"/>
<dbReference type="PROSITE" id="PS50848">
    <property type="entry name" value="START"/>
    <property type="match status" value="1"/>
</dbReference>
<dbReference type="PANTHER" id="PTHR19308:SF53">
    <property type="entry name" value="CERAMIDE TRANSFER PROTEIN"/>
    <property type="match status" value="1"/>
</dbReference>
<sequence>MRSSAKTWTHRRTASDAVMYHHHHHHHHPSNDHVRIVISDDKAHDGAPPPEHSGVLSKWTNYIHGWQNRFMVLRTGTLSYYKSETETSIGCRGAICISKAIIKPHELDECRFDVSLNDCVWYLRSESAEARQKWIEALEAHKAESGYGSQVSLRSHGSSLSIASSTFSRAQGLTEKLNELETYRDILCLQIDKLQGYFDACAEVAPWEPEIGDIEEDSVEEGVEEFLGPTLPVGFKEGLGKLDVQPANFRGESATFKVPFCPWFSSACLCFVLATSSAILTTLGHCIDTVAQREDVWRKRLEKEEEKRRHLEEMCSQGRILPTGDKRLLLGPDFEEGPHSALNEEEFFDAVETGLDKIEEEDMWRKQTTERTEQALNHKPSEPLQEHPLWPVINSTTKEQLKYALSGIEDGVWNLFVNDGPLRLYERSEMVDGLPVDPLKALHTVNGFTAKELCHIFFSPEHRYEVDFTVVTMNIVEKLAENCMVFHQTHKRVWPATQRDSLYFSYMTKVEDPFVLEEYAKEKGFKDCWIVCNHSIDHEGAPPPGQCIRVKLTACMVGMTYVDCPPGEELKREHLTCKLMYCAIVNPGGWVPVAAMKTVYKREYPRFVRTFVELVVKKTKGQGIML</sequence>
<dbReference type="SUPFAM" id="SSF55961">
    <property type="entry name" value="Bet v1-like"/>
    <property type="match status" value="1"/>
</dbReference>
<dbReference type="Gene3D" id="2.30.29.30">
    <property type="entry name" value="Pleckstrin-homology domain (PH domain)/Phosphotyrosine-binding domain (PTB)"/>
    <property type="match status" value="1"/>
</dbReference>
<name>A0A7R9BHD4_9CRUS</name>
<accession>A0A7R9BHD4</accession>
<dbReference type="Pfam" id="PF00169">
    <property type="entry name" value="PH"/>
    <property type="match status" value="1"/>
</dbReference>
<dbReference type="Proteomes" id="UP000678499">
    <property type="component" value="Unassembled WGS sequence"/>
</dbReference>
<dbReference type="SMART" id="SM00234">
    <property type="entry name" value="START"/>
    <property type="match status" value="1"/>
</dbReference>
<evidence type="ECO:0000256" key="1">
    <source>
        <dbReference type="ARBA" id="ARBA00004240"/>
    </source>
</evidence>
<dbReference type="SUPFAM" id="SSF50729">
    <property type="entry name" value="PH domain-like"/>
    <property type="match status" value="1"/>
</dbReference>
<keyword evidence="2" id="KW-0256">Endoplasmic reticulum</keyword>
<dbReference type="InterPro" id="IPR011993">
    <property type="entry name" value="PH-like_dom_sf"/>
</dbReference>
<dbReference type="EMBL" id="OA882271">
    <property type="protein sequence ID" value="CAD7274324.1"/>
    <property type="molecule type" value="Genomic_DNA"/>
</dbReference>
<evidence type="ECO:0000313" key="6">
    <source>
        <dbReference type="EMBL" id="CAD7274324.1"/>
    </source>
</evidence>
<evidence type="ECO:0000313" key="7">
    <source>
        <dbReference type="Proteomes" id="UP000678499"/>
    </source>
</evidence>
<reference evidence="6" key="1">
    <citation type="submission" date="2020-11" db="EMBL/GenBank/DDBJ databases">
        <authorList>
            <person name="Tran Van P."/>
        </authorList>
    </citation>
    <scope>NUCLEOTIDE SEQUENCE</scope>
</reference>
<dbReference type="GO" id="GO:0035621">
    <property type="term" value="P:ER to Golgi ceramide transport"/>
    <property type="evidence" value="ECO:0007669"/>
    <property type="project" value="TreeGrafter"/>
</dbReference>
<evidence type="ECO:0000256" key="3">
    <source>
        <dbReference type="SAM" id="MobiDB-lite"/>
    </source>
</evidence>
<gene>
    <name evidence="6" type="ORF">NMOB1V02_LOCUS2165</name>
</gene>
<evidence type="ECO:0000256" key="2">
    <source>
        <dbReference type="ARBA" id="ARBA00022824"/>
    </source>
</evidence>
<feature type="domain" description="PH" evidence="4">
    <location>
        <begin position="49"/>
        <end position="143"/>
    </location>
</feature>
<proteinExistence type="predicted"/>
<dbReference type="SMART" id="SM00233">
    <property type="entry name" value="PH"/>
    <property type="match status" value="1"/>
</dbReference>
<dbReference type="Gene3D" id="3.30.530.20">
    <property type="match status" value="1"/>
</dbReference>